<organism evidence="1 2">
    <name type="scientific">Pontibacter virosus</name>
    <dbReference type="NCBI Taxonomy" id="1765052"/>
    <lineage>
        <taxon>Bacteria</taxon>
        <taxon>Pseudomonadati</taxon>
        <taxon>Bacteroidota</taxon>
        <taxon>Cytophagia</taxon>
        <taxon>Cytophagales</taxon>
        <taxon>Hymenobacteraceae</taxon>
        <taxon>Pontibacter</taxon>
    </lineage>
</organism>
<comment type="caution">
    <text evidence="1">The sequence shown here is derived from an EMBL/GenBank/DDBJ whole genome shotgun (WGS) entry which is preliminary data.</text>
</comment>
<dbReference type="Proteomes" id="UP000245466">
    <property type="component" value="Unassembled WGS sequence"/>
</dbReference>
<dbReference type="EMBL" id="QEKI01000011">
    <property type="protein sequence ID" value="PVY39483.1"/>
    <property type="molecule type" value="Genomic_DNA"/>
</dbReference>
<dbReference type="Pfam" id="PF14595">
    <property type="entry name" value="Thioredoxin_9"/>
    <property type="match status" value="1"/>
</dbReference>
<dbReference type="InterPro" id="IPR036249">
    <property type="entry name" value="Thioredoxin-like_sf"/>
</dbReference>
<protein>
    <submittedName>
        <fullName evidence="1">Thioredoxin-like protein</fullName>
    </submittedName>
</protein>
<dbReference type="AlphaFoldDB" id="A0A2U1ASX7"/>
<reference evidence="1 2" key="1">
    <citation type="submission" date="2018-04" db="EMBL/GenBank/DDBJ databases">
        <title>Genomic Encyclopedia of Type Strains, Phase IV (KMG-IV): sequencing the most valuable type-strain genomes for metagenomic binning, comparative biology and taxonomic classification.</title>
        <authorList>
            <person name="Goeker M."/>
        </authorList>
    </citation>
    <scope>NUCLEOTIDE SEQUENCE [LARGE SCALE GENOMIC DNA]</scope>
    <source>
        <strain evidence="1 2">DSM 100231</strain>
    </source>
</reference>
<gene>
    <name evidence="1" type="ORF">C8E01_11190</name>
</gene>
<accession>A0A2U1ASX7</accession>
<evidence type="ECO:0000313" key="1">
    <source>
        <dbReference type="EMBL" id="PVY39483.1"/>
    </source>
</evidence>
<keyword evidence="2" id="KW-1185">Reference proteome</keyword>
<dbReference type="SUPFAM" id="SSF52833">
    <property type="entry name" value="Thioredoxin-like"/>
    <property type="match status" value="1"/>
</dbReference>
<name>A0A2U1ASX7_9BACT</name>
<proteinExistence type="predicted"/>
<evidence type="ECO:0000313" key="2">
    <source>
        <dbReference type="Proteomes" id="UP000245466"/>
    </source>
</evidence>
<sequence>MSDLSHFVNKGKLIDLHKILTTRHMNTPDILTPELINPLTYQSFKKLVDELVTDNLTTGPDQTEERIAFTKLNQQRMKRVEKQFKMDPELLASLQQPRPEWHWVVLVESWCGDGAQQLPALAAIADAVPTIELTVILRDENPAWMDTCLTNGSRAIPKLICLNADTNERLFTWGPWPLAILEQVLQLKEKNPNATKEEVHTLVHTLYAKDRSQSLQQDLLRLAQSVIPVQEKEEGLVA</sequence>
<dbReference type="Gene3D" id="3.40.30.10">
    <property type="entry name" value="Glutaredoxin"/>
    <property type="match status" value="1"/>
</dbReference>